<evidence type="ECO:0000313" key="1">
    <source>
        <dbReference type="EMBL" id="MFB2893113.1"/>
    </source>
</evidence>
<protein>
    <submittedName>
        <fullName evidence="1">Uncharacterized protein</fullName>
    </submittedName>
</protein>
<comment type="caution">
    <text evidence="1">The sequence shown here is derived from an EMBL/GenBank/DDBJ whole genome shotgun (WGS) entry which is preliminary data.</text>
</comment>
<reference evidence="1 2" key="1">
    <citation type="submission" date="2024-09" db="EMBL/GenBank/DDBJ databases">
        <title>Floridaenema gen nov. (Aerosakkonemataceae, Aerosakkonematales ord. nov., Cyanobacteria) from benthic tropical and subtropical fresh waters, with the description of four new species.</title>
        <authorList>
            <person name="Moretto J.A."/>
            <person name="Berthold D.E."/>
            <person name="Lefler F.W."/>
            <person name="Huang I.-S."/>
            <person name="Laughinghouse H. IV."/>
        </authorList>
    </citation>
    <scope>NUCLEOTIDE SEQUENCE [LARGE SCALE GENOMIC DNA]</scope>
    <source>
        <strain evidence="1 2">BLCC-F50</strain>
    </source>
</reference>
<evidence type="ECO:0000313" key="2">
    <source>
        <dbReference type="Proteomes" id="UP001576784"/>
    </source>
</evidence>
<organism evidence="1 2">
    <name type="scientific">Floridaenema flaviceps BLCC-F50</name>
    <dbReference type="NCBI Taxonomy" id="3153642"/>
    <lineage>
        <taxon>Bacteria</taxon>
        <taxon>Bacillati</taxon>
        <taxon>Cyanobacteriota</taxon>
        <taxon>Cyanophyceae</taxon>
        <taxon>Oscillatoriophycideae</taxon>
        <taxon>Aerosakkonematales</taxon>
        <taxon>Aerosakkonemataceae</taxon>
        <taxon>Floridanema</taxon>
        <taxon>Floridanema flaviceps</taxon>
    </lineage>
</organism>
<proteinExistence type="predicted"/>
<dbReference type="EMBL" id="JBHFNR010000060">
    <property type="protein sequence ID" value="MFB2893113.1"/>
    <property type="molecule type" value="Genomic_DNA"/>
</dbReference>
<accession>A0ABV4XN31</accession>
<sequence length="43" mass="4678">MFNSSAKIALIVWEISGYLEDNSGNSVNDKKPISQLVKAIALL</sequence>
<dbReference type="Proteomes" id="UP001576784">
    <property type="component" value="Unassembled WGS sequence"/>
</dbReference>
<name>A0ABV4XN31_9CYAN</name>
<dbReference type="RefSeq" id="WP_413262778.1">
    <property type="nucleotide sequence ID" value="NZ_JBHFNR010000060.1"/>
</dbReference>
<gene>
    <name evidence="1" type="ORF">ACE1CI_09390</name>
</gene>
<keyword evidence="2" id="KW-1185">Reference proteome</keyword>